<dbReference type="Proteomes" id="UP001165960">
    <property type="component" value="Unassembled WGS sequence"/>
</dbReference>
<evidence type="ECO:0000313" key="1">
    <source>
        <dbReference type="EMBL" id="KAJ9070614.1"/>
    </source>
</evidence>
<protein>
    <submittedName>
        <fullName evidence="1">Lumenal Hsp70 protein</fullName>
    </submittedName>
</protein>
<name>A0ACC2T7H6_9FUNG</name>
<accession>A0ACC2T7H6</accession>
<comment type="caution">
    <text evidence="1">The sequence shown here is derived from an EMBL/GenBank/DDBJ whole genome shotgun (WGS) entry which is preliminary data.</text>
</comment>
<dbReference type="EMBL" id="QTSX02003567">
    <property type="protein sequence ID" value="KAJ9070614.1"/>
    <property type="molecule type" value="Genomic_DNA"/>
</dbReference>
<gene>
    <name evidence="1" type="primary">LHS1_1</name>
    <name evidence="1" type="ORF">DSO57_1006029</name>
</gene>
<evidence type="ECO:0000313" key="2">
    <source>
        <dbReference type="Proteomes" id="UP001165960"/>
    </source>
</evidence>
<keyword evidence="2" id="KW-1185">Reference proteome</keyword>
<reference evidence="1" key="1">
    <citation type="submission" date="2022-04" db="EMBL/GenBank/DDBJ databases">
        <title>Genome of the entomopathogenic fungus Entomophthora muscae.</title>
        <authorList>
            <person name="Elya C."/>
            <person name="Lovett B.R."/>
            <person name="Lee E."/>
            <person name="Macias A.M."/>
            <person name="Hajek A.E."/>
            <person name="De Bivort B.L."/>
            <person name="Kasson M.T."/>
            <person name="De Fine Licht H.H."/>
            <person name="Stajich J.E."/>
        </authorList>
    </citation>
    <scope>NUCLEOTIDE SEQUENCE</scope>
    <source>
        <strain evidence="1">Berkeley</strain>
    </source>
</reference>
<organism evidence="1 2">
    <name type="scientific">Entomophthora muscae</name>
    <dbReference type="NCBI Taxonomy" id="34485"/>
    <lineage>
        <taxon>Eukaryota</taxon>
        <taxon>Fungi</taxon>
        <taxon>Fungi incertae sedis</taxon>
        <taxon>Zoopagomycota</taxon>
        <taxon>Entomophthoromycotina</taxon>
        <taxon>Entomophthoromycetes</taxon>
        <taxon>Entomophthorales</taxon>
        <taxon>Entomophthoraceae</taxon>
        <taxon>Entomophthora</taxon>
    </lineage>
</organism>
<proteinExistence type="predicted"/>
<sequence>MVGSSLKLLAAIQLLLGPVAQGAVMSVDLGTDWLKCGLVKPSVPFDIILNRDSKRKTQKVVAIRGTERTFGVNGQALAMRYPKDVYSRFKDYLGKKMSIIDEKISKSVWNRFEQCENRGTLVYTADDGAQYSIEELTAMMLQYANEEGKTAAEENIKDTVLTTPAFSSQFERQALLDAGEIAGINVLSLVNDGSAVALNYAMTRKFSAEPQTHIIYDMGSGNTAATLATFKEITVKEGKYRKNVTFTQVEILGVGYDKTLGGNVFDDRVKELLLEKFAAKHPAHKDNILQSPRSVLKLQKEATRVKQVLSANNDAYSSIESIYEDIDFKATITRTAFEEASSDLFDRVLGPIKDALAKGKLQITDINSIILFGGGVRVPKVHTILKEFIGADKISQNVNGDEAAALGAVFRGAGMSSQFKVKDIRLKERTMYPVELVVAPESEDLEKSGKRHTLFEANSPYVDSFFLPLKLNSDFNFRLQYGESSNDATSGTGCSIMADGQVRGLAPILEQHKDRILEEPKLRVLVSMSTSGIVSVVRAQVVLQLKPLVVPDTNATAEVKNETKAEANKKVTEKFNLEMSLSYPCFKPLSKAEKTKSIQKLRVLTNLDKERFARDESRNKLESFVYSTPEYLEKEEVVGVTTDSERATLSAAVEKASEWLSDEADDATKKVLDDKLSELEKLKNPIIVRLRESQKRPAALESLRSSLDGIDLYQNTMTSNLTVENKAILAPTIEKINAAVKKTAEWLKTSMDAQEKLASYDTPVIYVKDIEAKQKELDSLKFRLIREIIALPPLTPPKPDPKEESKDKPTDEAGESPKEDAEAKPSEEDEL</sequence>